<dbReference type="OrthoDB" id="1303872at2759"/>
<reference evidence="1" key="1">
    <citation type="submission" date="2025-08" db="UniProtKB">
        <authorList>
            <consortium name="RefSeq"/>
        </authorList>
    </citation>
    <scope>IDENTIFICATION</scope>
</reference>
<dbReference type="KEGG" id="nta:107812222"/>
<dbReference type="InterPro" id="IPR004252">
    <property type="entry name" value="Probable_transposase_24"/>
</dbReference>
<gene>
    <name evidence="1" type="primary">LOC107812222</name>
</gene>
<dbReference type="PANTHER" id="PTHR33144">
    <property type="entry name" value="OS10G0409366 PROTEIN-RELATED"/>
    <property type="match status" value="1"/>
</dbReference>
<dbReference type="RefSeq" id="XP_016492761.1">
    <property type="nucleotide sequence ID" value="XM_016637275.1"/>
</dbReference>
<protein>
    <submittedName>
        <fullName evidence="1">Uncharacterized protein</fullName>
    </submittedName>
</protein>
<evidence type="ECO:0000313" key="1">
    <source>
        <dbReference type="RefSeq" id="XP_016492761.1"/>
    </source>
</evidence>
<name>A0A1S4BV54_TOBAC</name>
<dbReference type="PANTHER" id="PTHR33144:SF45">
    <property type="entry name" value="TRANSPOSASE TNP1_EN_SPM-LIKE DOMAIN-CONTAINING PROTEIN"/>
    <property type="match status" value="1"/>
</dbReference>
<sequence length="192" mass="22689">MYFPIGFEKWSSMPKYFVDRVFNDIIVPRFFFRIHQLMAKACHNSSLNKKWKEYMLKLWKEAEEPLLSKEDIIKNALDGIPMDQWALYVTYRLKEETKERCKKNAQIRKNQLPHTCGAMSLARRRDAMKAMGKAFDRGRIWAETHKRKDESYVTDETMVIGVSNIFGAFCCEILFYIGTACIVGFHNYFNIE</sequence>
<dbReference type="Pfam" id="PF03004">
    <property type="entry name" value="Transposase_24"/>
    <property type="match status" value="1"/>
</dbReference>
<accession>A0A1S4BV54</accession>
<dbReference type="OMA" id="IWAETHK"/>
<dbReference type="PaxDb" id="4097-A0A1S4BV54"/>
<proteinExistence type="predicted"/>
<organism evidence="1">
    <name type="scientific">Nicotiana tabacum</name>
    <name type="common">Common tobacco</name>
    <dbReference type="NCBI Taxonomy" id="4097"/>
    <lineage>
        <taxon>Eukaryota</taxon>
        <taxon>Viridiplantae</taxon>
        <taxon>Streptophyta</taxon>
        <taxon>Embryophyta</taxon>
        <taxon>Tracheophyta</taxon>
        <taxon>Spermatophyta</taxon>
        <taxon>Magnoliopsida</taxon>
        <taxon>eudicotyledons</taxon>
        <taxon>Gunneridae</taxon>
        <taxon>Pentapetalae</taxon>
        <taxon>asterids</taxon>
        <taxon>lamiids</taxon>
        <taxon>Solanales</taxon>
        <taxon>Solanaceae</taxon>
        <taxon>Nicotianoideae</taxon>
        <taxon>Nicotianeae</taxon>
        <taxon>Nicotiana</taxon>
    </lineage>
</organism>
<dbReference type="AlphaFoldDB" id="A0A1S4BV54"/>